<proteinExistence type="predicted"/>
<name>A0A9P3GCN3_9APHY</name>
<organism evidence="1 2">
    <name type="scientific">Phanerochaete sordida</name>
    <dbReference type="NCBI Taxonomy" id="48140"/>
    <lineage>
        <taxon>Eukaryota</taxon>
        <taxon>Fungi</taxon>
        <taxon>Dikarya</taxon>
        <taxon>Basidiomycota</taxon>
        <taxon>Agaricomycotina</taxon>
        <taxon>Agaricomycetes</taxon>
        <taxon>Polyporales</taxon>
        <taxon>Phanerochaetaceae</taxon>
        <taxon>Phanerochaete</taxon>
    </lineage>
</organism>
<evidence type="ECO:0000313" key="1">
    <source>
        <dbReference type="EMBL" id="GJE93663.1"/>
    </source>
</evidence>
<keyword evidence="2" id="KW-1185">Reference proteome</keyword>
<comment type="caution">
    <text evidence="1">The sequence shown here is derived from an EMBL/GenBank/DDBJ whole genome shotgun (WGS) entry which is preliminary data.</text>
</comment>
<sequence>MFYVVGKAPRRLEHAYMRAQLAPFYIFCPSRQGQCTTLLKCFCAGTPLPRLPHDPLLATMTASVGESTFARKSGVDLAVHEVDVLSIDDEGRKGKGLRF</sequence>
<reference evidence="1 2" key="1">
    <citation type="submission" date="2021-08" db="EMBL/GenBank/DDBJ databases">
        <title>Draft Genome Sequence of Phanerochaete sordida strain YK-624.</title>
        <authorList>
            <person name="Mori T."/>
            <person name="Dohra H."/>
            <person name="Suzuki T."/>
            <person name="Kawagishi H."/>
            <person name="Hirai H."/>
        </authorList>
    </citation>
    <scope>NUCLEOTIDE SEQUENCE [LARGE SCALE GENOMIC DNA]</scope>
    <source>
        <strain evidence="1 2">YK-624</strain>
    </source>
</reference>
<gene>
    <name evidence="1" type="ORF">PsYK624_098230</name>
</gene>
<evidence type="ECO:0000313" key="2">
    <source>
        <dbReference type="Proteomes" id="UP000703269"/>
    </source>
</evidence>
<accession>A0A9P3GCN3</accession>
<dbReference type="Proteomes" id="UP000703269">
    <property type="component" value="Unassembled WGS sequence"/>
</dbReference>
<dbReference type="AlphaFoldDB" id="A0A9P3GCN3"/>
<protein>
    <submittedName>
        <fullName evidence="1">Uncharacterized protein</fullName>
    </submittedName>
</protein>
<dbReference type="EMBL" id="BPQB01000034">
    <property type="protein sequence ID" value="GJE93663.1"/>
    <property type="molecule type" value="Genomic_DNA"/>
</dbReference>